<reference evidence="2 3" key="1">
    <citation type="journal article" date="2019" name="Genome Biol. Evol.">
        <title>Whole-Genome Sequencing of the Giant Devil Catfish, Bagarius yarrelli.</title>
        <authorList>
            <person name="Jiang W."/>
            <person name="Lv Y."/>
            <person name="Cheng L."/>
            <person name="Yang K."/>
            <person name="Chao B."/>
            <person name="Wang X."/>
            <person name="Li Y."/>
            <person name="Pan X."/>
            <person name="You X."/>
            <person name="Zhang Y."/>
            <person name="Yang J."/>
            <person name="Li J."/>
            <person name="Zhang X."/>
            <person name="Liu S."/>
            <person name="Sun C."/>
            <person name="Yang J."/>
            <person name="Shi Q."/>
        </authorList>
    </citation>
    <scope>NUCLEOTIDE SEQUENCE [LARGE SCALE GENOMIC DNA]</scope>
    <source>
        <strain evidence="2">JWS20170419001</strain>
        <tissue evidence="2">Muscle</tissue>
    </source>
</reference>
<dbReference type="AlphaFoldDB" id="A0A556TMZ4"/>
<evidence type="ECO:0000256" key="1">
    <source>
        <dbReference type="SAM" id="MobiDB-lite"/>
    </source>
</evidence>
<proteinExistence type="predicted"/>
<protein>
    <submittedName>
        <fullName evidence="2">Uncharacterized protein</fullName>
    </submittedName>
</protein>
<evidence type="ECO:0000313" key="3">
    <source>
        <dbReference type="Proteomes" id="UP000319801"/>
    </source>
</evidence>
<sequence length="150" mass="16388">MRGAEDEQECDGCWNACLAINGLKALAFFYVSTKRFTISSMASLKRPEGVIRELRRTFPSESLKSARSTLPAASPCTGLPPSAAVQLSFAWPGGMSGGACKVSYSWRQLSARWQKRDLNTSLESKMEAGTFRQEQQTMSTSGKGQKGHTL</sequence>
<accession>A0A556TMZ4</accession>
<feature type="region of interest" description="Disordered" evidence="1">
    <location>
        <begin position="126"/>
        <end position="150"/>
    </location>
</feature>
<evidence type="ECO:0000313" key="2">
    <source>
        <dbReference type="EMBL" id="TSK22733.1"/>
    </source>
</evidence>
<dbReference type="Proteomes" id="UP000319801">
    <property type="component" value="Unassembled WGS sequence"/>
</dbReference>
<keyword evidence="3" id="KW-1185">Reference proteome</keyword>
<name>A0A556TMZ4_BAGYA</name>
<gene>
    <name evidence="2" type="ORF">Baya_2091</name>
</gene>
<organism evidence="2 3">
    <name type="scientific">Bagarius yarrelli</name>
    <name type="common">Goonch</name>
    <name type="synonym">Bagrus yarrelli</name>
    <dbReference type="NCBI Taxonomy" id="175774"/>
    <lineage>
        <taxon>Eukaryota</taxon>
        <taxon>Metazoa</taxon>
        <taxon>Chordata</taxon>
        <taxon>Craniata</taxon>
        <taxon>Vertebrata</taxon>
        <taxon>Euteleostomi</taxon>
        <taxon>Actinopterygii</taxon>
        <taxon>Neopterygii</taxon>
        <taxon>Teleostei</taxon>
        <taxon>Ostariophysi</taxon>
        <taxon>Siluriformes</taxon>
        <taxon>Sisoridae</taxon>
        <taxon>Sisorinae</taxon>
        <taxon>Bagarius</taxon>
    </lineage>
</organism>
<comment type="caution">
    <text evidence="2">The sequence shown here is derived from an EMBL/GenBank/DDBJ whole genome shotgun (WGS) entry which is preliminary data.</text>
</comment>
<dbReference type="EMBL" id="VCAZ01000006">
    <property type="protein sequence ID" value="TSK22733.1"/>
    <property type="molecule type" value="Genomic_DNA"/>
</dbReference>
<feature type="compositionally biased region" description="Polar residues" evidence="1">
    <location>
        <begin position="132"/>
        <end position="143"/>
    </location>
</feature>